<dbReference type="GO" id="GO:0006564">
    <property type="term" value="P:L-serine biosynthetic process"/>
    <property type="evidence" value="ECO:0007669"/>
    <property type="project" value="UniProtKB-UniRule"/>
</dbReference>
<dbReference type="GO" id="GO:0004648">
    <property type="term" value="F:O-phospho-L-serine:2-oxoglutarate aminotransferase activity"/>
    <property type="evidence" value="ECO:0007669"/>
    <property type="project" value="UniProtKB-UniRule"/>
</dbReference>
<dbReference type="PANTHER" id="PTHR43247:SF1">
    <property type="entry name" value="PHOSPHOSERINE AMINOTRANSFERASE"/>
    <property type="match status" value="1"/>
</dbReference>
<comment type="subcellular location">
    <subcellularLocation>
        <location evidence="12">Cytoplasm</location>
    </subcellularLocation>
</comment>
<dbReference type="FunFam" id="3.90.1150.10:FF:000006">
    <property type="entry name" value="Phosphoserine aminotransferase"/>
    <property type="match status" value="1"/>
</dbReference>
<dbReference type="GO" id="GO:0005737">
    <property type="term" value="C:cytoplasm"/>
    <property type="evidence" value="ECO:0007669"/>
    <property type="project" value="UniProtKB-SubCell"/>
</dbReference>
<evidence type="ECO:0000259" key="14">
    <source>
        <dbReference type="Pfam" id="PF00266"/>
    </source>
</evidence>
<evidence type="ECO:0000256" key="7">
    <source>
        <dbReference type="ARBA" id="ARBA00022898"/>
    </source>
</evidence>
<evidence type="ECO:0000256" key="9">
    <source>
        <dbReference type="ARBA" id="ARBA00023299"/>
    </source>
</evidence>
<feature type="binding site" evidence="12">
    <location>
        <position position="173"/>
    </location>
    <ligand>
        <name>pyridoxal 5'-phosphate</name>
        <dbReference type="ChEBI" id="CHEBI:597326"/>
    </ligand>
</feature>
<dbReference type="RefSeq" id="WP_136132176.1">
    <property type="nucleotide sequence ID" value="NZ_PDKR01000001.1"/>
</dbReference>
<comment type="cofactor">
    <cofactor evidence="12">
        <name>pyridoxal 5'-phosphate</name>
        <dbReference type="ChEBI" id="CHEBI:597326"/>
    </cofactor>
    <text evidence="12">Binds 1 pyridoxal phosphate per subunit.</text>
</comment>
<dbReference type="Proteomes" id="UP000295937">
    <property type="component" value="Unassembled WGS sequence"/>
</dbReference>
<organism evidence="15 16">
    <name type="scientific">Candidatus Pantoea edessiphila</name>
    <dbReference type="NCBI Taxonomy" id="2044610"/>
    <lineage>
        <taxon>Bacteria</taxon>
        <taxon>Pseudomonadati</taxon>
        <taxon>Pseudomonadota</taxon>
        <taxon>Gammaproteobacteria</taxon>
        <taxon>Enterobacterales</taxon>
        <taxon>Erwiniaceae</taxon>
        <taxon>Pantoea</taxon>
    </lineage>
</organism>
<comment type="caution">
    <text evidence="15">The sequence shown here is derived from an EMBL/GenBank/DDBJ whole genome shotgun (WGS) entry which is preliminary data.</text>
</comment>
<dbReference type="PIRSF" id="PIRSF000525">
    <property type="entry name" value="SerC"/>
    <property type="match status" value="1"/>
</dbReference>
<feature type="binding site" evidence="12">
    <location>
        <position position="196"/>
    </location>
    <ligand>
        <name>pyridoxal 5'-phosphate</name>
        <dbReference type="ChEBI" id="CHEBI:597326"/>
    </ligand>
</feature>
<dbReference type="EMBL" id="PDKR01000001">
    <property type="protein sequence ID" value="PPI88749.1"/>
    <property type="molecule type" value="Genomic_DNA"/>
</dbReference>
<evidence type="ECO:0000256" key="10">
    <source>
        <dbReference type="ARBA" id="ARBA00047630"/>
    </source>
</evidence>
<feature type="domain" description="Aminotransferase class V" evidence="14">
    <location>
        <begin position="4"/>
        <end position="351"/>
    </location>
</feature>
<keyword evidence="5 12" id="KW-0028">Amino-acid biosynthesis</keyword>
<feature type="binding site" evidence="12">
    <location>
        <position position="153"/>
    </location>
    <ligand>
        <name>pyridoxal 5'-phosphate</name>
        <dbReference type="ChEBI" id="CHEBI:597326"/>
    </ligand>
</feature>
<comment type="pathway">
    <text evidence="1 12">Cofactor biosynthesis; pyridoxine 5'-phosphate biosynthesis; pyridoxine 5'-phosphate from D-erythrose 4-phosphate: step 3/5.</text>
</comment>
<gene>
    <name evidence="12" type="primary">serC</name>
    <name evidence="15" type="ORF">CRV09_00315</name>
</gene>
<feature type="binding site" evidence="12">
    <location>
        <begin position="76"/>
        <end position="77"/>
    </location>
    <ligand>
        <name>pyridoxal 5'-phosphate</name>
        <dbReference type="ChEBI" id="CHEBI:597326"/>
    </ligand>
</feature>
<evidence type="ECO:0000256" key="6">
    <source>
        <dbReference type="ARBA" id="ARBA00022679"/>
    </source>
</evidence>
<evidence type="ECO:0000256" key="4">
    <source>
        <dbReference type="ARBA" id="ARBA00022576"/>
    </source>
</evidence>
<comment type="subunit">
    <text evidence="12">Homodimer.</text>
</comment>
<dbReference type="GO" id="GO:0008615">
    <property type="term" value="P:pyridoxine biosynthetic process"/>
    <property type="evidence" value="ECO:0007669"/>
    <property type="project" value="UniProtKB-UniRule"/>
</dbReference>
<protein>
    <recommendedName>
        <fullName evidence="12">Phosphoserine aminotransferase</fullName>
        <ecNumber evidence="12">2.6.1.52</ecNumber>
    </recommendedName>
    <alternativeName>
        <fullName evidence="12">Phosphohydroxythreonine aminotransferase</fullName>
        <shortName evidence="12">PSAT</shortName>
    </alternativeName>
</protein>
<proteinExistence type="inferred from homology"/>
<comment type="caution">
    <text evidence="12">Lacks conserved residue(s) required for the propagation of feature annotation.</text>
</comment>
<keyword evidence="9 12" id="KW-0718">Serine biosynthesis</keyword>
<evidence type="ECO:0000313" key="16">
    <source>
        <dbReference type="Proteomes" id="UP000295937"/>
    </source>
</evidence>
<dbReference type="InterPro" id="IPR015424">
    <property type="entry name" value="PyrdxlP-dep_Trfase"/>
</dbReference>
<keyword evidence="7 12" id="KW-0663">Pyridoxal phosphate</keyword>
<sequence>MTKIYNFSAGPAMLPIEVLYHVKKELTNWNNLGVSVMEISHRSKDFIEMAERTINDFRDLLHIPSNYKILFCHGGARAQFSAVPGNLLGSSTTADYINGGYWSSKAIEEAKNYCFPRITNVKRICEGKYEIMPMKNWNTSDHSAYLHYCPNETVDGISIDEQPNFGKKIVVADLSSTILSRPININNYGLIYASAQKNIGPAGLTILVINETLLDNKINSYIPSILNYQILAENNSMFNTPSTFSWYLAGLIFDWLKKKGGVDAIDKINQTKSDLLYETIDHSSGFYNNNISKKNRSRMNITFNLLSNSLESLFLEESIKAGLISLKGHSAVGGIRASIYNAMTLDGVKALINFMNYFANKYG</sequence>
<evidence type="ECO:0000256" key="1">
    <source>
        <dbReference type="ARBA" id="ARBA00004915"/>
    </source>
</evidence>
<keyword evidence="8 12" id="KW-0664">Pyridoxine biosynthesis</keyword>
<dbReference type="AlphaFoldDB" id="A0A2P5T2D5"/>
<evidence type="ECO:0000256" key="11">
    <source>
        <dbReference type="ARBA" id="ARBA00049007"/>
    </source>
</evidence>
<name>A0A2P5T2D5_9GAMM</name>
<evidence type="ECO:0000256" key="12">
    <source>
        <dbReference type="HAMAP-Rule" id="MF_00160"/>
    </source>
</evidence>
<feature type="binding site" evidence="12">
    <location>
        <position position="102"/>
    </location>
    <ligand>
        <name>pyridoxal 5'-phosphate</name>
        <dbReference type="ChEBI" id="CHEBI:597326"/>
    </ligand>
</feature>
<comment type="catalytic activity">
    <reaction evidence="11 12 13">
        <text>O-phospho-L-serine + 2-oxoglutarate = 3-phosphooxypyruvate + L-glutamate</text>
        <dbReference type="Rhea" id="RHEA:14329"/>
        <dbReference type="ChEBI" id="CHEBI:16810"/>
        <dbReference type="ChEBI" id="CHEBI:18110"/>
        <dbReference type="ChEBI" id="CHEBI:29985"/>
        <dbReference type="ChEBI" id="CHEBI:57524"/>
        <dbReference type="EC" id="2.6.1.52"/>
    </reaction>
</comment>
<dbReference type="InterPro" id="IPR020578">
    <property type="entry name" value="Aminotrans_V_PyrdxlP_BS"/>
</dbReference>
<comment type="pathway">
    <text evidence="2 12 13">Amino-acid biosynthesis; L-serine biosynthesis; L-serine from 3-phospho-D-glycerate: step 2/3.</text>
</comment>
<dbReference type="InterPro" id="IPR015422">
    <property type="entry name" value="PyrdxlP-dep_Trfase_small"/>
</dbReference>
<dbReference type="Gene3D" id="3.90.1150.10">
    <property type="entry name" value="Aspartate Aminotransferase, domain 1"/>
    <property type="match status" value="1"/>
</dbReference>
<dbReference type="SUPFAM" id="SSF53383">
    <property type="entry name" value="PLP-dependent transferases"/>
    <property type="match status" value="1"/>
</dbReference>
<dbReference type="InterPro" id="IPR000192">
    <property type="entry name" value="Aminotrans_V_dom"/>
</dbReference>
<feature type="binding site" evidence="12">
    <location>
        <position position="42"/>
    </location>
    <ligand>
        <name>L-glutamate</name>
        <dbReference type="ChEBI" id="CHEBI:29985"/>
    </ligand>
</feature>
<dbReference type="UniPathway" id="UPA00135">
    <property type="reaction ID" value="UER00197"/>
</dbReference>
<dbReference type="PANTHER" id="PTHR43247">
    <property type="entry name" value="PHOSPHOSERINE AMINOTRANSFERASE"/>
    <property type="match status" value="1"/>
</dbReference>
<keyword evidence="6 12" id="KW-0808">Transferase</keyword>
<reference evidence="15 16" key="1">
    <citation type="journal article" date="2018" name="Genome Biol. Evol.">
        <title>Cladogenesis and Genomic Streamlining in Extracellular Endosymbionts of Tropical Stink Bugs.</title>
        <authorList>
            <person name="Otero-Bravo A."/>
            <person name="Goffredi S."/>
            <person name="Sabree Z.L."/>
        </authorList>
    </citation>
    <scope>NUCLEOTIDE SEQUENCE [LARGE SCALE GENOMIC DNA]</scope>
    <source>
        <strain evidence="15 16">SoEO</strain>
    </source>
</reference>
<evidence type="ECO:0000256" key="2">
    <source>
        <dbReference type="ARBA" id="ARBA00005099"/>
    </source>
</evidence>
<comment type="function">
    <text evidence="12">Catalyzes the reversible conversion of 3-phosphohydroxypyruvate to phosphoserine and of 3-hydroxy-2-oxo-4-phosphonooxybutanoate to phosphohydroxythreonine.</text>
</comment>
<comment type="similarity">
    <text evidence="3 12">Belongs to the class-V pyridoxal-phosphate-dependent aminotransferase family. SerC subfamily.</text>
</comment>
<keyword evidence="12" id="KW-0963">Cytoplasm</keyword>
<evidence type="ECO:0000256" key="8">
    <source>
        <dbReference type="ARBA" id="ARBA00023096"/>
    </source>
</evidence>
<dbReference type="NCBIfam" id="NF003764">
    <property type="entry name" value="PRK05355.1"/>
    <property type="match status" value="1"/>
</dbReference>
<comment type="catalytic activity">
    <reaction evidence="10 12">
        <text>4-(phosphooxy)-L-threonine + 2-oxoglutarate = (R)-3-hydroxy-2-oxo-4-phosphooxybutanoate + L-glutamate</text>
        <dbReference type="Rhea" id="RHEA:16573"/>
        <dbReference type="ChEBI" id="CHEBI:16810"/>
        <dbReference type="ChEBI" id="CHEBI:29985"/>
        <dbReference type="ChEBI" id="CHEBI:58452"/>
        <dbReference type="ChEBI" id="CHEBI:58538"/>
        <dbReference type="EC" id="2.6.1.52"/>
    </reaction>
</comment>
<evidence type="ECO:0000256" key="5">
    <source>
        <dbReference type="ARBA" id="ARBA00022605"/>
    </source>
</evidence>
<accession>A0A2P5T2D5</accession>
<feature type="modified residue" description="N6-(pyridoxal phosphate)lysine" evidence="12">
    <location>
        <position position="197"/>
    </location>
</feature>
<dbReference type="FunFam" id="3.40.640.10:FF:000010">
    <property type="entry name" value="Phosphoserine aminotransferase"/>
    <property type="match status" value="1"/>
</dbReference>
<dbReference type="HAMAP" id="MF_00160">
    <property type="entry name" value="SerC_aminotrans_5"/>
    <property type="match status" value="1"/>
</dbReference>
<evidence type="ECO:0000313" key="15">
    <source>
        <dbReference type="EMBL" id="PPI88749.1"/>
    </source>
</evidence>
<dbReference type="InterPro" id="IPR022278">
    <property type="entry name" value="Pser_aminoTfrase"/>
</dbReference>
<evidence type="ECO:0000256" key="3">
    <source>
        <dbReference type="ARBA" id="ARBA00006904"/>
    </source>
</evidence>
<dbReference type="GO" id="GO:0030170">
    <property type="term" value="F:pyridoxal phosphate binding"/>
    <property type="evidence" value="ECO:0007669"/>
    <property type="project" value="UniProtKB-UniRule"/>
</dbReference>
<feature type="binding site" evidence="12">
    <location>
        <begin position="239"/>
        <end position="240"/>
    </location>
    <ligand>
        <name>pyridoxal 5'-phosphate</name>
        <dbReference type="ChEBI" id="CHEBI:597326"/>
    </ligand>
</feature>
<keyword evidence="4 12" id="KW-0032">Aminotransferase</keyword>
<evidence type="ECO:0000256" key="13">
    <source>
        <dbReference type="RuleBase" id="RU004505"/>
    </source>
</evidence>
<dbReference type="OrthoDB" id="9809412at2"/>
<dbReference type="UniPathway" id="UPA00244">
    <property type="reaction ID" value="UER00311"/>
</dbReference>
<dbReference type="Pfam" id="PF00266">
    <property type="entry name" value="Aminotran_5"/>
    <property type="match status" value="1"/>
</dbReference>
<dbReference type="Gene3D" id="3.40.640.10">
    <property type="entry name" value="Type I PLP-dependent aspartate aminotransferase-like (Major domain)"/>
    <property type="match status" value="1"/>
</dbReference>
<dbReference type="NCBIfam" id="TIGR01364">
    <property type="entry name" value="serC_1"/>
    <property type="match status" value="1"/>
</dbReference>
<dbReference type="PROSITE" id="PS00595">
    <property type="entry name" value="AA_TRANSFER_CLASS_5"/>
    <property type="match status" value="1"/>
</dbReference>
<dbReference type="InterPro" id="IPR015421">
    <property type="entry name" value="PyrdxlP-dep_Trfase_major"/>
</dbReference>
<dbReference type="EC" id="2.6.1.52" evidence="12"/>